<keyword evidence="6 11" id="KW-0489">Methyltransferase</keyword>
<accession>A0AAQ3R204</accession>
<evidence type="ECO:0000256" key="8">
    <source>
        <dbReference type="ARBA" id="ARBA00022691"/>
    </source>
</evidence>
<feature type="region of interest" description="Disordered" evidence="12">
    <location>
        <begin position="572"/>
        <end position="591"/>
    </location>
</feature>
<gene>
    <name evidence="13" type="ORF">R9X50_00040000</name>
</gene>
<dbReference type="EC" id="2.1.1.211" evidence="3 11"/>
<feature type="compositionally biased region" description="Basic and acidic residues" evidence="12">
    <location>
        <begin position="9"/>
        <end position="20"/>
    </location>
</feature>
<keyword evidence="8 11" id="KW-0949">S-adenosyl-L-methionine</keyword>
<dbReference type="PANTHER" id="PTHR21210">
    <property type="entry name" value="TRNA (URACIL-O(2)-)-METHYLTRANSFERASE-RELATED"/>
    <property type="match status" value="1"/>
</dbReference>
<dbReference type="GO" id="GO:0030488">
    <property type="term" value="P:tRNA methylation"/>
    <property type="evidence" value="ECO:0007669"/>
    <property type="project" value="UniProtKB-UniRule"/>
</dbReference>
<evidence type="ECO:0000313" key="13">
    <source>
        <dbReference type="EMBL" id="WPG97620.1"/>
    </source>
</evidence>
<evidence type="ECO:0000256" key="2">
    <source>
        <dbReference type="ARBA" id="ARBA00009056"/>
    </source>
</evidence>
<feature type="region of interest" description="Disordered" evidence="12">
    <location>
        <begin position="1"/>
        <end position="27"/>
    </location>
</feature>
<evidence type="ECO:0000256" key="1">
    <source>
        <dbReference type="ARBA" id="ARBA00004496"/>
    </source>
</evidence>
<keyword evidence="9 11" id="KW-0819">tRNA processing</keyword>
<reference evidence="13 14" key="1">
    <citation type="submission" date="2023-11" db="EMBL/GenBank/DDBJ databases">
        <title>An acidophilic fungus is an integral part of prey digestion in a carnivorous sundew plant.</title>
        <authorList>
            <person name="Tsai I.J."/>
        </authorList>
    </citation>
    <scope>NUCLEOTIDE SEQUENCE [LARGE SCALE GENOMIC DNA]</scope>
    <source>
        <strain evidence="13">169a</strain>
    </source>
</reference>
<protein>
    <recommendedName>
        <fullName evidence="4 11">tRNA (uracil-O(2)-)-methyltransferase</fullName>
        <ecNumber evidence="3 11">2.1.1.211</ecNumber>
    </recommendedName>
</protein>
<dbReference type="Pfam" id="PF07757">
    <property type="entry name" value="AdoMet_MTase"/>
    <property type="match status" value="2"/>
</dbReference>
<keyword evidence="5 11" id="KW-0963">Cytoplasm</keyword>
<sequence length="633" mass="70925">MANPTHPRKANDERASEPKKPPFQPIDCKTSPPVIHLPNELWLTILQAPCTFPPSIFAKVMLNLIQNPNITSSHLFRADIFYDSGEHPDRRLSSTDLARHLKAEYRPIASEPPQGFELTRTIVRQLVPRNAQLDKALVQTCHFFQRAVGDVEESVVLYIPHVRSPGDVPFYHPEVAKLAFYHCWREIPESTRLESDESLPDSGSNESLPGSVSVSYNLFDGTTMTTKLDRTALRLIQTIHKHGQGQLAGYEKRVHLDQIIPQKRYQDTYATLKAKYGKQLSDQWVEVTDPGKHVFEDIGIAAFLIELWRDMYAPPTQSSPPPQLEEQNDEQQQDGNDTKPPFPGFVDIGCGNGILVHILLMENYPGWGFDARKRKTWSIFPETVQKNLHQRILIPSLFNQTPTLNTETYHNGIFPPGTFIISNHADELTPWTPLLAYMNQSAFIAIPCCSHDLSGARFRAPAMTKVAKAALKAQRNHVLDESFSRGVVGGEEKKKNGQLGLKQASETTWKQTSETTSENPTKTGTLSKPQKPIVISAYATLCSYVSSLATAVGFEPEEEVLRIPSTRNKSIVGRRRVQAPQQKDGDSIDEEGEDVLGLVQRLVEAELERDIEGIGRDWIARAEKLAKKPGSGH</sequence>
<keyword evidence="7 11" id="KW-0808">Transferase</keyword>
<comment type="subcellular location">
    <subcellularLocation>
        <location evidence="1 11">Cytoplasm</location>
    </subcellularLocation>
</comment>
<comment type="similarity">
    <text evidence="2 11">Belongs to the TRM44 family.</text>
</comment>
<comment type="function">
    <text evidence="11">Adenosyl-L-methionine (AdoMet)-dependent tRNA (uracil-O(2)-)-methyltransferase.</text>
</comment>
<proteinExistence type="inferred from homology"/>
<name>A0AAQ3R204_9PEZI</name>
<evidence type="ECO:0000256" key="9">
    <source>
        <dbReference type="ARBA" id="ARBA00022694"/>
    </source>
</evidence>
<evidence type="ECO:0000256" key="6">
    <source>
        <dbReference type="ARBA" id="ARBA00022603"/>
    </source>
</evidence>
<feature type="region of interest" description="Disordered" evidence="12">
    <location>
        <begin position="315"/>
        <end position="342"/>
    </location>
</feature>
<feature type="region of interest" description="Disordered" evidence="12">
    <location>
        <begin position="489"/>
        <end position="528"/>
    </location>
</feature>
<evidence type="ECO:0000256" key="11">
    <source>
        <dbReference type="RuleBase" id="RU368004"/>
    </source>
</evidence>
<evidence type="ECO:0000256" key="7">
    <source>
        <dbReference type="ARBA" id="ARBA00022679"/>
    </source>
</evidence>
<evidence type="ECO:0000256" key="3">
    <source>
        <dbReference type="ARBA" id="ARBA00012795"/>
    </source>
</evidence>
<dbReference type="Proteomes" id="UP001303373">
    <property type="component" value="Chromosome 1"/>
</dbReference>
<comment type="catalytic activity">
    <reaction evidence="10 11">
        <text>uridine(44) in tRNA(Ser) + S-adenosyl-L-methionine = 2'-O-methyluridine(44) in tRNA(Ser) + S-adenosyl-L-homocysteine + H(+)</text>
        <dbReference type="Rhea" id="RHEA:43100"/>
        <dbReference type="Rhea" id="RHEA-COMP:10339"/>
        <dbReference type="Rhea" id="RHEA-COMP:10340"/>
        <dbReference type="ChEBI" id="CHEBI:15378"/>
        <dbReference type="ChEBI" id="CHEBI:57856"/>
        <dbReference type="ChEBI" id="CHEBI:59789"/>
        <dbReference type="ChEBI" id="CHEBI:65315"/>
        <dbReference type="ChEBI" id="CHEBI:74478"/>
        <dbReference type="EC" id="2.1.1.211"/>
    </reaction>
</comment>
<dbReference type="GO" id="GO:0141101">
    <property type="term" value="F:tRNA(Ser) (uridine(44)-2'-O-)-methyltransferase activity"/>
    <property type="evidence" value="ECO:0007669"/>
    <property type="project" value="UniProtKB-EC"/>
</dbReference>
<evidence type="ECO:0000256" key="12">
    <source>
        <dbReference type="SAM" id="MobiDB-lite"/>
    </source>
</evidence>
<evidence type="ECO:0000256" key="4">
    <source>
        <dbReference type="ARBA" id="ARBA00017788"/>
    </source>
</evidence>
<dbReference type="GO" id="GO:0005737">
    <property type="term" value="C:cytoplasm"/>
    <property type="evidence" value="ECO:0007669"/>
    <property type="project" value="UniProtKB-SubCell"/>
</dbReference>
<organism evidence="13 14">
    <name type="scientific">Acrodontium crateriforme</name>
    <dbReference type="NCBI Taxonomy" id="150365"/>
    <lineage>
        <taxon>Eukaryota</taxon>
        <taxon>Fungi</taxon>
        <taxon>Dikarya</taxon>
        <taxon>Ascomycota</taxon>
        <taxon>Pezizomycotina</taxon>
        <taxon>Dothideomycetes</taxon>
        <taxon>Dothideomycetidae</taxon>
        <taxon>Mycosphaerellales</taxon>
        <taxon>Teratosphaeriaceae</taxon>
        <taxon>Acrodontium</taxon>
    </lineage>
</organism>
<evidence type="ECO:0000256" key="5">
    <source>
        <dbReference type="ARBA" id="ARBA00022490"/>
    </source>
</evidence>
<keyword evidence="14" id="KW-1185">Reference proteome</keyword>
<dbReference type="InterPro" id="IPR011671">
    <property type="entry name" value="tRNA_uracil_MeTrfase"/>
</dbReference>
<dbReference type="PANTHER" id="PTHR21210:SF0">
    <property type="entry name" value="TRNA (URACIL-O(2)-)-METHYLTRANSFERASE-RELATED"/>
    <property type="match status" value="1"/>
</dbReference>
<evidence type="ECO:0000256" key="10">
    <source>
        <dbReference type="ARBA" id="ARBA00047957"/>
    </source>
</evidence>
<feature type="compositionally biased region" description="Polar residues" evidence="12">
    <location>
        <begin position="504"/>
        <end position="528"/>
    </location>
</feature>
<evidence type="ECO:0000313" key="14">
    <source>
        <dbReference type="Proteomes" id="UP001303373"/>
    </source>
</evidence>
<dbReference type="AlphaFoldDB" id="A0AAQ3R204"/>
<dbReference type="EMBL" id="CP138580">
    <property type="protein sequence ID" value="WPG97620.1"/>
    <property type="molecule type" value="Genomic_DNA"/>
</dbReference>